<evidence type="ECO:0000256" key="1">
    <source>
        <dbReference type="ARBA" id="ARBA00022741"/>
    </source>
</evidence>
<proteinExistence type="inferred from homology"/>
<comment type="subcellular location">
    <subcellularLocation>
        <location evidence="3">Cytoplasm</location>
    </subcellularLocation>
    <text evidence="3">Binds to ribosomes.</text>
</comment>
<dbReference type="InterPro" id="IPR048876">
    <property type="entry name" value="BipA_C"/>
</dbReference>
<name>A0A4D8R066_AZOBR</name>
<dbReference type="InterPro" id="IPR047042">
    <property type="entry name" value="BipA_II"/>
</dbReference>
<dbReference type="InterPro" id="IPR027417">
    <property type="entry name" value="P-loop_NTPase"/>
</dbReference>
<keyword evidence="1 3" id="KW-0547">Nucleotide-binding</keyword>
<sequence>MNLRNVAIIAHVDHGKTTLVDQLLKQAGSFRENQQVAERAMDSNDLERERGITILAKCTSVLWNDLRINIVDTPGHADFGGEVERILSMVDGVVLLCDAAEGPLPQTKFVLGKALKLGLRPIVVINKVDRPDGRPHEVHDEVFDLFASLDASNEQLDFPTLFASGRNGWATTDLENGARETLTPLFELIRDHVPPPKVEEDLPFAMLATTLEANPYLGRILTGRIQTGSVKVNMAIKSLSRDGKLIENARISKVLAFRGLERVPVDEAHAGDIVALAGLTTTTVADTICAPDVAEPLAAQPIDPPTLAMTFSVNDSPLAGREGDKVTSRMIRDRLMREAEGNVALRVSDTEGGDAFEVAGRGELQLGILIETMRREGYELAISRPRVLFKTDPLNGQRLEPIEEVVVDVDEEFSGTVVQKMAERKADLIEMRPSGGNKTRIVFHAPSRGLIGYQGEFLTDTRGTGIMNRLFHGYAPYKGTIAGRRTGVLISNADGTAVAYALWNLEDRGPMLIDPGVPVYQGMIIGEHTRGNDLEVNVIKGKQLTNIRTTSKDEAVRLTPPIQMTLERALSYIGDDELVEVTPKSIRLRKRYLDPNERKRHARAAEAS</sequence>
<comment type="similarity">
    <text evidence="3">Belongs to the TRAFAC class translation factor GTPase superfamily. Classic translation factor GTPase family. BipA subfamily.</text>
</comment>
<dbReference type="RefSeq" id="WP_137138720.1">
    <property type="nucleotide sequence ID" value="NZ_CP032345.1"/>
</dbReference>
<reference evidence="5 6" key="1">
    <citation type="submission" date="2018-09" db="EMBL/GenBank/DDBJ databases">
        <title>Whole genome based analysis of evolution and adaptive divergence in Indian and Brazilian strains of Azospirillum brasilense.</title>
        <authorList>
            <person name="Singh C."/>
            <person name="Tripathi A.K."/>
        </authorList>
    </citation>
    <scope>NUCLEOTIDE SEQUENCE [LARGE SCALE GENOMIC DNA]</scope>
    <source>
        <strain evidence="5 6">MTCC4039</strain>
    </source>
</reference>
<dbReference type="Pfam" id="PF21018">
    <property type="entry name" value="BipA_C"/>
    <property type="match status" value="1"/>
</dbReference>
<evidence type="ECO:0000259" key="4">
    <source>
        <dbReference type="PROSITE" id="PS51722"/>
    </source>
</evidence>
<dbReference type="GO" id="GO:1990904">
    <property type="term" value="C:ribonucleoprotein complex"/>
    <property type="evidence" value="ECO:0007669"/>
    <property type="project" value="TreeGrafter"/>
</dbReference>
<dbReference type="GO" id="GO:0003924">
    <property type="term" value="F:GTPase activity"/>
    <property type="evidence" value="ECO:0007669"/>
    <property type="project" value="UniProtKB-UniRule"/>
</dbReference>
<dbReference type="HAMAP" id="MF_00849">
    <property type="entry name" value="BipA"/>
    <property type="match status" value="1"/>
</dbReference>
<dbReference type="SUPFAM" id="SSF50447">
    <property type="entry name" value="Translation proteins"/>
    <property type="match status" value="1"/>
</dbReference>
<dbReference type="InterPro" id="IPR000640">
    <property type="entry name" value="EFG_V-like"/>
</dbReference>
<dbReference type="InterPro" id="IPR004161">
    <property type="entry name" value="EFTu-like_2"/>
</dbReference>
<comment type="catalytic activity">
    <reaction evidence="3">
        <text>GTP + H2O = GDP + phosphate + H(+)</text>
        <dbReference type="Rhea" id="RHEA:19669"/>
        <dbReference type="ChEBI" id="CHEBI:15377"/>
        <dbReference type="ChEBI" id="CHEBI:15378"/>
        <dbReference type="ChEBI" id="CHEBI:37565"/>
        <dbReference type="ChEBI" id="CHEBI:43474"/>
        <dbReference type="ChEBI" id="CHEBI:58189"/>
    </reaction>
</comment>
<dbReference type="InterPro" id="IPR047043">
    <property type="entry name" value="BipA_III"/>
</dbReference>
<dbReference type="GO" id="GO:0005525">
    <property type="term" value="F:GTP binding"/>
    <property type="evidence" value="ECO:0007669"/>
    <property type="project" value="UniProtKB-UniRule"/>
</dbReference>
<dbReference type="SUPFAM" id="SSF54980">
    <property type="entry name" value="EF-G C-terminal domain-like"/>
    <property type="match status" value="2"/>
</dbReference>
<dbReference type="FunFam" id="2.40.50.250:FF:000001">
    <property type="entry name" value="GTP-binding protein TypA"/>
    <property type="match status" value="1"/>
</dbReference>
<dbReference type="InterPro" id="IPR005225">
    <property type="entry name" value="Small_GTP-bd"/>
</dbReference>
<dbReference type="Gene3D" id="2.40.30.10">
    <property type="entry name" value="Translation factors"/>
    <property type="match status" value="1"/>
</dbReference>
<dbReference type="Pfam" id="PF00679">
    <property type="entry name" value="EFG_C"/>
    <property type="match status" value="1"/>
</dbReference>
<dbReference type="Gene3D" id="3.40.50.300">
    <property type="entry name" value="P-loop containing nucleotide triphosphate hydrolases"/>
    <property type="match status" value="1"/>
</dbReference>
<keyword evidence="3" id="KW-0378">Hydrolase</keyword>
<dbReference type="EC" id="3.6.5.-" evidence="3"/>
<dbReference type="NCBIfam" id="TIGR01394">
    <property type="entry name" value="TypA_BipA"/>
    <property type="match status" value="1"/>
</dbReference>
<dbReference type="InterPro" id="IPR042116">
    <property type="entry name" value="TypA/BipA_C"/>
</dbReference>
<keyword evidence="3" id="KW-0963">Cytoplasm</keyword>
<dbReference type="EMBL" id="CP032345">
    <property type="protein sequence ID" value="QCO14073.1"/>
    <property type="molecule type" value="Genomic_DNA"/>
</dbReference>
<dbReference type="PRINTS" id="PR00315">
    <property type="entry name" value="ELONGATNFCT"/>
</dbReference>
<dbReference type="CDD" id="cd16263">
    <property type="entry name" value="BipA_III"/>
    <property type="match status" value="1"/>
</dbReference>
<dbReference type="InterPro" id="IPR006298">
    <property type="entry name" value="BipA"/>
</dbReference>
<protein>
    <recommendedName>
        <fullName evidence="3">Large ribosomal subunit assembly factor BipA</fullName>
        <ecNumber evidence="3">3.6.5.-</ecNumber>
    </recommendedName>
    <alternativeName>
        <fullName evidence="3">GTP-binding protein BipA</fullName>
    </alternativeName>
</protein>
<dbReference type="PROSITE" id="PS51722">
    <property type="entry name" value="G_TR_2"/>
    <property type="match status" value="1"/>
</dbReference>
<dbReference type="CDD" id="cd03691">
    <property type="entry name" value="BipA_TypA_II"/>
    <property type="match status" value="1"/>
</dbReference>
<dbReference type="GO" id="GO:0000027">
    <property type="term" value="P:ribosomal large subunit assembly"/>
    <property type="evidence" value="ECO:0007669"/>
    <property type="project" value="UniProtKB-UniRule"/>
</dbReference>
<dbReference type="GO" id="GO:0043022">
    <property type="term" value="F:ribosome binding"/>
    <property type="evidence" value="ECO:0007669"/>
    <property type="project" value="UniProtKB-UniRule"/>
</dbReference>
<evidence type="ECO:0000256" key="3">
    <source>
        <dbReference type="HAMAP-Rule" id="MF_00849"/>
    </source>
</evidence>
<dbReference type="CDD" id="cd03710">
    <property type="entry name" value="BipA_TypA_C"/>
    <property type="match status" value="1"/>
</dbReference>
<dbReference type="Pfam" id="PF03144">
    <property type="entry name" value="GTP_EFTU_D2"/>
    <property type="match status" value="1"/>
</dbReference>
<dbReference type="PROSITE" id="PS00301">
    <property type="entry name" value="G_TR_1"/>
    <property type="match status" value="1"/>
</dbReference>
<dbReference type="GO" id="GO:0097216">
    <property type="term" value="F:guanosine tetraphosphate binding"/>
    <property type="evidence" value="ECO:0007669"/>
    <property type="project" value="UniProtKB-ARBA"/>
</dbReference>
<evidence type="ECO:0000313" key="5">
    <source>
        <dbReference type="EMBL" id="QCO14073.1"/>
    </source>
</evidence>
<evidence type="ECO:0000256" key="2">
    <source>
        <dbReference type="ARBA" id="ARBA00023134"/>
    </source>
</evidence>
<dbReference type="Proteomes" id="UP000298693">
    <property type="component" value="Chromosome"/>
</dbReference>
<dbReference type="InterPro" id="IPR031157">
    <property type="entry name" value="G_TR_CS"/>
</dbReference>
<comment type="subunit">
    <text evidence="3">Monomer.</text>
</comment>
<dbReference type="GO" id="GO:0019843">
    <property type="term" value="F:rRNA binding"/>
    <property type="evidence" value="ECO:0007669"/>
    <property type="project" value="UniProtKB-KW"/>
</dbReference>
<dbReference type="InterPro" id="IPR009000">
    <property type="entry name" value="Transl_B-barrel_sf"/>
</dbReference>
<dbReference type="Gene3D" id="3.30.70.870">
    <property type="entry name" value="Elongation Factor G (Translational Gtpase), domain 3"/>
    <property type="match status" value="1"/>
</dbReference>
<dbReference type="NCBIfam" id="TIGR00231">
    <property type="entry name" value="small_GTP"/>
    <property type="match status" value="1"/>
</dbReference>
<keyword evidence="3" id="KW-0694">RNA-binding</keyword>
<gene>
    <name evidence="5" type="primary">typA</name>
    <name evidence="3" type="synonym">bipA</name>
    <name evidence="5" type="ORF">D3869_01850</name>
</gene>
<dbReference type="FunFam" id="3.30.70.870:FF:000003">
    <property type="entry name" value="GTP-binding protein TypA"/>
    <property type="match status" value="1"/>
</dbReference>
<dbReference type="InterPro" id="IPR047041">
    <property type="entry name" value="BipA_GTP-bd_dom"/>
</dbReference>
<dbReference type="GO" id="GO:0000049">
    <property type="term" value="F:tRNA binding"/>
    <property type="evidence" value="ECO:0007669"/>
    <property type="project" value="UniProtKB-KW"/>
</dbReference>
<dbReference type="Pfam" id="PF00009">
    <property type="entry name" value="GTP_EFTU"/>
    <property type="match status" value="1"/>
</dbReference>
<evidence type="ECO:0000313" key="6">
    <source>
        <dbReference type="Proteomes" id="UP000298693"/>
    </source>
</evidence>
<dbReference type="PANTHER" id="PTHR42908">
    <property type="entry name" value="TRANSLATION ELONGATION FACTOR-RELATED"/>
    <property type="match status" value="1"/>
</dbReference>
<dbReference type="SUPFAM" id="SSF52540">
    <property type="entry name" value="P-loop containing nucleoside triphosphate hydrolases"/>
    <property type="match status" value="1"/>
</dbReference>
<dbReference type="FunFam" id="3.30.70.240:FF:000002">
    <property type="entry name" value="GTP-binding protein TypA"/>
    <property type="match status" value="1"/>
</dbReference>
<dbReference type="Gene3D" id="3.30.70.240">
    <property type="match status" value="1"/>
</dbReference>
<dbReference type="FunFam" id="3.40.50.300:FF:000055">
    <property type="entry name" value="GTP-binding protein TypA"/>
    <property type="match status" value="1"/>
</dbReference>
<dbReference type="AlphaFoldDB" id="A0A4D8R066"/>
<comment type="function">
    <text evidence="3">A 50S ribosomal subunit assembly protein with GTPase activity, required for 50S subunit assembly at low temperatures, may also play a role in translation. Binds GTP and analogs. Binds the 70S ribosome between the 30S and 50S subunits, in a similar position as ribosome-bound EF-G; it contacts a number of ribosomal proteins, both rRNAs and the A-site tRNA.</text>
</comment>
<dbReference type="PANTHER" id="PTHR42908:SF8">
    <property type="entry name" value="TR-TYPE G DOMAIN-CONTAINING PROTEIN"/>
    <property type="match status" value="1"/>
</dbReference>
<accession>A0A4D8R066</accession>
<keyword evidence="3" id="KW-0690">Ribosome biogenesis</keyword>
<dbReference type="InterPro" id="IPR035651">
    <property type="entry name" value="BipA_V"/>
</dbReference>
<feature type="binding site" evidence="3">
    <location>
        <begin position="126"/>
        <end position="129"/>
    </location>
    <ligand>
        <name>GTP</name>
        <dbReference type="ChEBI" id="CHEBI:37565"/>
    </ligand>
</feature>
<feature type="domain" description="Tr-type G" evidence="4">
    <location>
        <begin position="1"/>
        <end position="197"/>
    </location>
</feature>
<keyword evidence="3" id="KW-0699">rRNA-binding</keyword>
<feature type="binding site" evidence="3">
    <location>
        <begin position="13"/>
        <end position="18"/>
    </location>
    <ligand>
        <name>GTP</name>
        <dbReference type="ChEBI" id="CHEBI:37565"/>
    </ligand>
</feature>
<organism evidence="5 6">
    <name type="scientific">Azospirillum brasilense</name>
    <dbReference type="NCBI Taxonomy" id="192"/>
    <lineage>
        <taxon>Bacteria</taxon>
        <taxon>Pseudomonadati</taxon>
        <taxon>Pseudomonadota</taxon>
        <taxon>Alphaproteobacteria</taxon>
        <taxon>Rhodospirillales</taxon>
        <taxon>Azospirillaceae</taxon>
        <taxon>Azospirillum</taxon>
    </lineage>
</organism>
<keyword evidence="3" id="KW-0820">tRNA-binding</keyword>
<dbReference type="InterPro" id="IPR000795">
    <property type="entry name" value="T_Tr_GTP-bd_dom"/>
</dbReference>
<dbReference type="GO" id="GO:0005829">
    <property type="term" value="C:cytosol"/>
    <property type="evidence" value="ECO:0007669"/>
    <property type="project" value="TreeGrafter"/>
</dbReference>
<dbReference type="CDD" id="cd01891">
    <property type="entry name" value="TypA_BipA"/>
    <property type="match status" value="1"/>
</dbReference>
<dbReference type="Gene3D" id="2.40.50.250">
    <property type="entry name" value="bipa protein"/>
    <property type="match status" value="1"/>
</dbReference>
<dbReference type="InterPro" id="IPR035647">
    <property type="entry name" value="EFG_III/V"/>
</dbReference>
<keyword evidence="2 3" id="KW-0342">GTP-binding</keyword>